<organism evidence="3 4">
    <name type="scientific">Cupriavidus yeoncheonensis</name>
    <dbReference type="NCBI Taxonomy" id="1462994"/>
    <lineage>
        <taxon>Bacteria</taxon>
        <taxon>Pseudomonadati</taxon>
        <taxon>Pseudomonadota</taxon>
        <taxon>Betaproteobacteria</taxon>
        <taxon>Burkholderiales</taxon>
        <taxon>Burkholderiaceae</taxon>
        <taxon>Cupriavidus</taxon>
    </lineage>
</organism>
<dbReference type="SUPFAM" id="SSF56524">
    <property type="entry name" value="Oxidoreductase molybdopterin-binding domain"/>
    <property type="match status" value="2"/>
</dbReference>
<reference evidence="3" key="1">
    <citation type="submission" date="2021-03" db="EMBL/GenBank/DDBJ databases">
        <authorList>
            <person name="Peeters C."/>
        </authorList>
    </citation>
    <scope>NUCLEOTIDE SEQUENCE</scope>
    <source>
        <strain evidence="3">LMG 31506</strain>
    </source>
</reference>
<dbReference type="InterPro" id="IPR000572">
    <property type="entry name" value="OxRdtase_Mopterin-bd_dom"/>
</dbReference>
<accession>A0A916IV17</accession>
<protein>
    <recommendedName>
        <fullName evidence="2">Oxidoreductase molybdopterin-binding domain-containing protein</fullName>
    </recommendedName>
</protein>
<evidence type="ECO:0000313" key="4">
    <source>
        <dbReference type="Proteomes" id="UP000672934"/>
    </source>
</evidence>
<evidence type="ECO:0000256" key="1">
    <source>
        <dbReference type="SAM" id="SignalP"/>
    </source>
</evidence>
<dbReference type="InterPro" id="IPR036374">
    <property type="entry name" value="OxRdtase_Mopterin-bd_sf"/>
</dbReference>
<keyword evidence="4" id="KW-1185">Reference proteome</keyword>
<keyword evidence="1" id="KW-0732">Signal</keyword>
<sequence>MSVVHPARSVLLRAVGLALLPALLAACATMPGDDRAPAPLTLAGDVNRPATLSPAQLQALPAITQQVSYAGSGGRQTRTYTGASLWPLLDQAGITTNPAVHNDLLSKYVVATGAGNYRAVFSLGELSPGFGNRAGLVAYAETIDGSSRPLATNGPLRLTAPGDVRGGRYVSGLTRLEVRSAVSSATGTGGGPSQQLHVGGMVSRPTTHDLASLQALPAMTRTVGSHTYTGVNLWALLNAAGIARPPAGHGILDMYVVATGSDGYRVVIALAEISPDFGNQPDLVAYALDGAPLTASGFARLVVPNDNRAGRHVSSVVALEVVAAPEAP</sequence>
<proteinExistence type="predicted"/>
<dbReference type="EMBL" id="CAJPUY010000008">
    <property type="protein sequence ID" value="CAG2142093.1"/>
    <property type="molecule type" value="Genomic_DNA"/>
</dbReference>
<feature type="chain" id="PRO_5037710456" description="Oxidoreductase molybdopterin-binding domain-containing protein" evidence="1">
    <location>
        <begin position="29"/>
        <end position="328"/>
    </location>
</feature>
<dbReference type="AlphaFoldDB" id="A0A916IV17"/>
<evidence type="ECO:0000259" key="2">
    <source>
        <dbReference type="Pfam" id="PF00174"/>
    </source>
</evidence>
<dbReference type="Pfam" id="PF00174">
    <property type="entry name" value="Oxidored_molyb"/>
    <property type="match status" value="1"/>
</dbReference>
<evidence type="ECO:0000313" key="3">
    <source>
        <dbReference type="EMBL" id="CAG2142093.1"/>
    </source>
</evidence>
<gene>
    <name evidence="3" type="ORF">LMG31506_02607</name>
</gene>
<dbReference type="Gene3D" id="3.90.420.10">
    <property type="entry name" value="Oxidoreductase, molybdopterin-binding domain"/>
    <property type="match status" value="2"/>
</dbReference>
<name>A0A916IV17_9BURK</name>
<dbReference type="Proteomes" id="UP000672934">
    <property type="component" value="Unassembled WGS sequence"/>
</dbReference>
<comment type="caution">
    <text evidence="3">The sequence shown here is derived from an EMBL/GenBank/DDBJ whole genome shotgun (WGS) entry which is preliminary data.</text>
</comment>
<dbReference type="RefSeq" id="WP_211947556.1">
    <property type="nucleotide sequence ID" value="NZ_CAJPUY010000008.1"/>
</dbReference>
<feature type="domain" description="Oxidoreductase molybdopterin-binding" evidence="2">
    <location>
        <begin position="40"/>
        <end position="183"/>
    </location>
</feature>
<feature type="signal peptide" evidence="1">
    <location>
        <begin position="1"/>
        <end position="28"/>
    </location>
</feature>